<dbReference type="PANTHER" id="PTHR21310:SF40">
    <property type="entry name" value="AMINOGLYCOSIDE PHOSPHOTRANSFERASE DOMAIN-CONTAINING PROTEIN-RELATED"/>
    <property type="match status" value="1"/>
</dbReference>
<dbReference type="Proteomes" id="UP001277761">
    <property type="component" value="Unassembled WGS sequence"/>
</dbReference>
<dbReference type="InterPro" id="IPR011009">
    <property type="entry name" value="Kinase-like_dom_sf"/>
</dbReference>
<organism evidence="2 3">
    <name type="scientific">Patulibacter brassicae</name>
    <dbReference type="NCBI Taxonomy" id="1705717"/>
    <lineage>
        <taxon>Bacteria</taxon>
        <taxon>Bacillati</taxon>
        <taxon>Actinomycetota</taxon>
        <taxon>Thermoleophilia</taxon>
        <taxon>Solirubrobacterales</taxon>
        <taxon>Patulibacteraceae</taxon>
        <taxon>Patulibacter</taxon>
    </lineage>
</organism>
<dbReference type="InterPro" id="IPR051678">
    <property type="entry name" value="AGP_Transferase"/>
</dbReference>
<gene>
    <name evidence="2" type="ORF">SK069_12315</name>
</gene>
<keyword evidence="3" id="KW-1185">Reference proteome</keyword>
<sequence length="349" mass="37280">MHEPTAAIPGVDLDRLTAWLRESGTSDAPVEDVRAVGGGTQNIMVAFRSGALDVVLRRGPLHPRERTNEALRREMRLLRALAPTPVPHPRVVAACEDPDVLGGSVFYLAERVEGRNPVLGLPDGVADDAAARHAMGISMVDALATLALVDHEAVGLGDFGRPAGFLERQVPRWRGELARYAELTGDADHGLPGVEELAAWLERHRPATFAPGVMHGDYHLANVMFRTDAPAVAAIVDWEMATIGDPLLDLGWMLVTWPEPGRPALIAGELATLGGLPDRRELAGRYAERTGRDLADLDWYVALAGFKLAVILEGTCARARAGKADASIGAQLHDAAVEILDRAASVVAG</sequence>
<evidence type="ECO:0000313" key="3">
    <source>
        <dbReference type="Proteomes" id="UP001277761"/>
    </source>
</evidence>
<comment type="caution">
    <text evidence="2">The sequence shown here is derived from an EMBL/GenBank/DDBJ whole genome shotgun (WGS) entry which is preliminary data.</text>
</comment>
<dbReference type="RefSeq" id="WP_319954539.1">
    <property type="nucleotide sequence ID" value="NZ_JAXAVX010000005.1"/>
</dbReference>
<dbReference type="CDD" id="cd05154">
    <property type="entry name" value="ACAD10_11_N-like"/>
    <property type="match status" value="1"/>
</dbReference>
<dbReference type="InterPro" id="IPR002575">
    <property type="entry name" value="Aminoglycoside_PTrfase"/>
</dbReference>
<accession>A0ABU4VLP7</accession>
<proteinExistence type="predicted"/>
<dbReference type="Gene3D" id="3.30.200.20">
    <property type="entry name" value="Phosphorylase Kinase, domain 1"/>
    <property type="match status" value="1"/>
</dbReference>
<evidence type="ECO:0000313" key="2">
    <source>
        <dbReference type="EMBL" id="MDX8152385.1"/>
    </source>
</evidence>
<dbReference type="PANTHER" id="PTHR21310">
    <property type="entry name" value="AMINOGLYCOSIDE PHOSPHOTRANSFERASE-RELATED-RELATED"/>
    <property type="match status" value="1"/>
</dbReference>
<dbReference type="EMBL" id="JAXAVX010000005">
    <property type="protein sequence ID" value="MDX8152385.1"/>
    <property type="molecule type" value="Genomic_DNA"/>
</dbReference>
<dbReference type="SUPFAM" id="SSF56112">
    <property type="entry name" value="Protein kinase-like (PK-like)"/>
    <property type="match status" value="1"/>
</dbReference>
<dbReference type="Gene3D" id="3.90.1200.10">
    <property type="match status" value="1"/>
</dbReference>
<evidence type="ECO:0000259" key="1">
    <source>
        <dbReference type="Pfam" id="PF01636"/>
    </source>
</evidence>
<dbReference type="InterPro" id="IPR041726">
    <property type="entry name" value="ACAD10_11_N"/>
</dbReference>
<name>A0ABU4VLP7_9ACTN</name>
<protein>
    <submittedName>
        <fullName evidence="2">Phosphotransferase family protein</fullName>
    </submittedName>
</protein>
<dbReference type="Pfam" id="PF01636">
    <property type="entry name" value="APH"/>
    <property type="match status" value="1"/>
</dbReference>
<reference evidence="2 3" key="1">
    <citation type="submission" date="2023-11" db="EMBL/GenBank/DDBJ databases">
        <authorList>
            <person name="Xu M."/>
            <person name="Jiang T."/>
        </authorList>
    </citation>
    <scope>NUCLEOTIDE SEQUENCE [LARGE SCALE GENOMIC DNA]</scope>
    <source>
        <strain evidence="2 3">SD</strain>
    </source>
</reference>
<feature type="domain" description="Aminoglycoside phosphotransferase" evidence="1">
    <location>
        <begin position="32"/>
        <end position="283"/>
    </location>
</feature>